<dbReference type="CDD" id="cd05243">
    <property type="entry name" value="SDR_a5"/>
    <property type="match status" value="1"/>
</dbReference>
<proteinExistence type="predicted"/>
<dbReference type="GeneID" id="95348455"/>
<dbReference type="InterPro" id="IPR016040">
    <property type="entry name" value="NAD(P)-bd_dom"/>
</dbReference>
<dbReference type="PANTHER" id="PTHR15020">
    <property type="entry name" value="FLAVIN REDUCTASE-RELATED"/>
    <property type="match status" value="1"/>
</dbReference>
<evidence type="ECO:0000259" key="1">
    <source>
        <dbReference type="Pfam" id="PF13460"/>
    </source>
</evidence>
<name>A0A1K1KLQ6_9LACO</name>
<dbReference type="SUPFAM" id="SSF51735">
    <property type="entry name" value="NAD(P)-binding Rossmann-fold domains"/>
    <property type="match status" value="1"/>
</dbReference>
<organism evidence="2 3">
    <name type="scientific">Ligilactobacillus acidipiscis</name>
    <dbReference type="NCBI Taxonomy" id="89059"/>
    <lineage>
        <taxon>Bacteria</taxon>
        <taxon>Bacillati</taxon>
        <taxon>Bacillota</taxon>
        <taxon>Bacilli</taxon>
        <taxon>Lactobacillales</taxon>
        <taxon>Lactobacillaceae</taxon>
        <taxon>Ligilactobacillus</taxon>
    </lineage>
</organism>
<evidence type="ECO:0000313" key="3">
    <source>
        <dbReference type="Proteomes" id="UP000190935"/>
    </source>
</evidence>
<dbReference type="InterPro" id="IPR036291">
    <property type="entry name" value="NAD(P)-bd_dom_sf"/>
</dbReference>
<dbReference type="EMBL" id="LT630287">
    <property type="protein sequence ID" value="SFV39787.1"/>
    <property type="molecule type" value="Genomic_DNA"/>
</dbReference>
<protein>
    <submittedName>
        <fullName evidence="2">Oxidoreductase ylbE</fullName>
    </submittedName>
</protein>
<feature type="domain" description="NAD(P)-binding" evidence="1">
    <location>
        <begin position="7"/>
        <end position="189"/>
    </location>
</feature>
<reference evidence="3" key="1">
    <citation type="submission" date="2016-11" db="EMBL/GenBank/DDBJ databases">
        <authorList>
            <person name="Papadimitriou K."/>
        </authorList>
    </citation>
    <scope>NUCLEOTIDE SEQUENCE [LARGE SCALE GENOMIC DNA]</scope>
    <source>
        <strain evidence="3">ACA-DC 1533</strain>
    </source>
</reference>
<accession>A0A1K1KLQ6</accession>
<dbReference type="Gene3D" id="3.40.50.720">
    <property type="entry name" value="NAD(P)-binding Rossmann-like Domain"/>
    <property type="match status" value="1"/>
</dbReference>
<sequence>MKVFVIGAGGNVGRLIVEHLTNEGDQVTAGAHRQEQVNSFREQNVKAEVFDLLKQPEEMAKQLRGYDAIVFSAGSGGKTGDDMTMLVDLDGAVKSMQAAKIAGVKRFIMISAIFAEDRIKWVTIKPYYAAKFYADEWLRHRTTLNYTILEPGALTFDDETGKVATDDLEKGGSISRADVAAAVAASLHDDSSIGKVIPLISGETPIATAIKQAK</sequence>
<dbReference type="AlphaFoldDB" id="A0A1K1KLQ6"/>
<dbReference type="KEGG" id="laca:LAC1533_0367"/>
<dbReference type="Proteomes" id="UP000190935">
    <property type="component" value="Chromosome I"/>
</dbReference>
<dbReference type="RefSeq" id="WP_079578594.1">
    <property type="nucleotide sequence ID" value="NZ_LT630287.1"/>
</dbReference>
<dbReference type="PANTHER" id="PTHR15020:SF50">
    <property type="entry name" value="UPF0659 PROTEIN YMR090W"/>
    <property type="match status" value="1"/>
</dbReference>
<dbReference type="Pfam" id="PF13460">
    <property type="entry name" value="NAD_binding_10"/>
    <property type="match status" value="1"/>
</dbReference>
<gene>
    <name evidence="2" type="ORF">LAC1533_0367</name>
</gene>
<evidence type="ECO:0000313" key="2">
    <source>
        <dbReference type="EMBL" id="SFV39787.1"/>
    </source>
</evidence>